<comment type="caution">
    <text evidence="6">The sequence shown here is derived from an EMBL/GenBank/DDBJ whole genome shotgun (WGS) entry which is preliminary data.</text>
</comment>
<dbReference type="Pfam" id="PF00679">
    <property type="entry name" value="EFG_C"/>
    <property type="match status" value="1"/>
</dbReference>
<dbReference type="PANTHER" id="PTHR42908">
    <property type="entry name" value="TRANSLATION ELONGATION FACTOR-RELATED"/>
    <property type="match status" value="1"/>
</dbReference>
<dbReference type="Pfam" id="PF14492">
    <property type="entry name" value="EFG_III"/>
    <property type="match status" value="1"/>
</dbReference>
<dbReference type="Proteomes" id="UP000051515">
    <property type="component" value="Unassembled WGS sequence"/>
</dbReference>
<dbReference type="EC" id="3.6.5.-" evidence="4"/>
<dbReference type="PATRIC" id="fig|1423788.3.peg.1783"/>
<keyword evidence="4" id="KW-0694">RNA-binding</keyword>
<sequence>MEGRTNLTKRREDIRNIAIIAHVDHGKTTLVNEMLKQSDTLDSHSEIQDRALDSNAIERERGITILSKNTAVDYDGKKINILDTPGHADFGGEVERIMKMVDGVLLVVDAYEGTMPQTRFVLKKALEQHLIPIVVINKIDRPGARPAEVVDEVLELFIELGADDSQLDFPVVYASAINGTSSYSDDPANQEHTMNPIFDTILKTIPAPVDNSDEPLQFQVALLDYNDYVGRIGIGRVFRGKIAVGDSVTVMKLDGSTKNFRVTKLFGFLGLNRVEIQSAKAGDLIAVSGMEDIYVGETVTPVDHQEALPLLRIDEPTLQMTFLQNNSPFAGREGTEVTARKIEDRLRRQLHTDVSLKVENTDQAGSWLVSGRGELHLSILVEEMRREGFELQLSRPEVIYKTVDNQKCEPFEEVTIDTPDEYVGSVIDSMSQRKGDMQNMESTGNGQTRLIFSAPSRGLIGYSTEFLSMTGGYGILNHTFSEYKPVVRNWNPGRRTGALVSINQGPSTTYSLQSVEDRGTLFIGAGVDVYEGMIVGESSRDQDIAVTVTKGKNLTNTRASGKDHAAAIKTPKAMSLEQSIEFLNEDELCEVTPKSVRLRKKILNTNERKKFDKTKKMSK</sequence>
<keyword evidence="7" id="KW-1185">Reference proteome</keyword>
<comment type="subunit">
    <text evidence="4">Monomer.</text>
</comment>
<keyword evidence="2 4" id="KW-0342">GTP-binding</keyword>
<dbReference type="InterPro" id="IPR031157">
    <property type="entry name" value="G_TR_CS"/>
</dbReference>
<dbReference type="InterPro" id="IPR047043">
    <property type="entry name" value="BipA_III"/>
</dbReference>
<dbReference type="InterPro" id="IPR027417">
    <property type="entry name" value="P-loop_NTPase"/>
</dbReference>
<dbReference type="Gene3D" id="2.40.30.10">
    <property type="entry name" value="Translation factors"/>
    <property type="match status" value="1"/>
</dbReference>
<comment type="catalytic activity">
    <reaction evidence="3 4">
        <text>GTP + H2O = GDP + phosphate + H(+)</text>
        <dbReference type="Rhea" id="RHEA:19669"/>
        <dbReference type="ChEBI" id="CHEBI:15377"/>
        <dbReference type="ChEBI" id="CHEBI:15378"/>
        <dbReference type="ChEBI" id="CHEBI:37565"/>
        <dbReference type="ChEBI" id="CHEBI:43474"/>
        <dbReference type="ChEBI" id="CHEBI:58189"/>
    </reaction>
</comment>
<dbReference type="FunFam" id="3.30.70.870:FF:000003">
    <property type="entry name" value="GTP-binding protein TypA"/>
    <property type="match status" value="1"/>
</dbReference>
<dbReference type="Gene3D" id="3.30.70.870">
    <property type="entry name" value="Elongation Factor G (Translational Gtpase), domain 3"/>
    <property type="match status" value="1"/>
</dbReference>
<dbReference type="InterPro" id="IPR000640">
    <property type="entry name" value="EFG_V-like"/>
</dbReference>
<dbReference type="CDD" id="cd01891">
    <property type="entry name" value="TypA_BipA"/>
    <property type="match status" value="1"/>
</dbReference>
<dbReference type="FunFam" id="3.40.50.300:FF:000055">
    <property type="entry name" value="GTP-binding protein TypA"/>
    <property type="match status" value="1"/>
</dbReference>
<dbReference type="GO" id="GO:0043022">
    <property type="term" value="F:ribosome binding"/>
    <property type="evidence" value="ECO:0007669"/>
    <property type="project" value="UniProtKB-UniRule"/>
</dbReference>
<dbReference type="STRING" id="1423788.FC78_GL001728"/>
<dbReference type="SUPFAM" id="SSF50447">
    <property type="entry name" value="Translation proteins"/>
    <property type="match status" value="1"/>
</dbReference>
<dbReference type="GO" id="GO:0019843">
    <property type="term" value="F:rRNA binding"/>
    <property type="evidence" value="ECO:0007669"/>
    <property type="project" value="UniProtKB-KW"/>
</dbReference>
<dbReference type="GO" id="GO:0003924">
    <property type="term" value="F:GTPase activity"/>
    <property type="evidence" value="ECO:0007669"/>
    <property type="project" value="UniProtKB-UniRule"/>
</dbReference>
<evidence type="ECO:0000256" key="4">
    <source>
        <dbReference type="HAMAP-Rule" id="MF_00849"/>
    </source>
</evidence>
<keyword evidence="4" id="KW-0699">rRNA-binding</keyword>
<dbReference type="InterPro" id="IPR035647">
    <property type="entry name" value="EFG_III/V"/>
</dbReference>
<feature type="binding site" evidence="4">
    <location>
        <begin position="137"/>
        <end position="140"/>
    </location>
    <ligand>
        <name>GTP</name>
        <dbReference type="ChEBI" id="CHEBI:37565"/>
    </ligand>
</feature>
<comment type="similarity">
    <text evidence="4">Belongs to the TRAFAC class translation factor GTPase superfamily. Classic translation factor GTPase family. BipA subfamily.</text>
</comment>
<dbReference type="InterPro" id="IPR004161">
    <property type="entry name" value="EFTu-like_2"/>
</dbReference>
<keyword evidence="1 4" id="KW-0547">Nucleotide-binding</keyword>
<gene>
    <name evidence="4" type="primary">bipA</name>
    <name evidence="6" type="ORF">FC78_GL001728</name>
</gene>
<dbReference type="NCBIfam" id="TIGR00231">
    <property type="entry name" value="small_GTP"/>
    <property type="match status" value="1"/>
</dbReference>
<dbReference type="CDD" id="cd16263">
    <property type="entry name" value="BipA_III"/>
    <property type="match status" value="1"/>
</dbReference>
<dbReference type="Pfam" id="PF00009">
    <property type="entry name" value="GTP_EFTU"/>
    <property type="match status" value="1"/>
</dbReference>
<dbReference type="GO" id="GO:0009409">
    <property type="term" value="P:response to cold"/>
    <property type="evidence" value="ECO:0007669"/>
    <property type="project" value="UniProtKB-ARBA"/>
</dbReference>
<keyword evidence="4" id="KW-0820">tRNA-binding</keyword>
<dbReference type="PROSITE" id="PS51722">
    <property type="entry name" value="G_TR_2"/>
    <property type="match status" value="1"/>
</dbReference>
<evidence type="ECO:0000313" key="6">
    <source>
        <dbReference type="EMBL" id="KRK82923.1"/>
    </source>
</evidence>
<dbReference type="InterPro" id="IPR000795">
    <property type="entry name" value="T_Tr_GTP-bd_dom"/>
</dbReference>
<dbReference type="NCBIfam" id="TIGR01394">
    <property type="entry name" value="TypA_BipA"/>
    <property type="match status" value="1"/>
</dbReference>
<dbReference type="FunFam" id="2.40.30.10:FF:000016">
    <property type="entry name" value="GTP-binding protein TypA"/>
    <property type="match status" value="1"/>
</dbReference>
<protein>
    <recommendedName>
        <fullName evidence="4">Large ribosomal subunit assembly factor BipA</fullName>
        <ecNumber evidence="4">3.6.5.-</ecNumber>
    </recommendedName>
    <alternativeName>
        <fullName evidence="4">GTP-binding protein BipA</fullName>
    </alternativeName>
</protein>
<dbReference type="InterPro" id="IPR005225">
    <property type="entry name" value="Small_GTP-bd"/>
</dbReference>
<dbReference type="HAMAP" id="MF_00849">
    <property type="entry name" value="BipA"/>
    <property type="match status" value="1"/>
</dbReference>
<dbReference type="InterPro" id="IPR048876">
    <property type="entry name" value="BipA_C"/>
</dbReference>
<evidence type="ECO:0000313" key="7">
    <source>
        <dbReference type="Proteomes" id="UP000051515"/>
    </source>
</evidence>
<dbReference type="Pfam" id="PF21018">
    <property type="entry name" value="BipA_C"/>
    <property type="match status" value="1"/>
</dbReference>
<dbReference type="FunFam" id="2.40.50.250:FF:000001">
    <property type="entry name" value="GTP-binding protein TypA"/>
    <property type="match status" value="1"/>
</dbReference>
<dbReference type="Pfam" id="PF03144">
    <property type="entry name" value="GTP_EFTU_D2"/>
    <property type="match status" value="1"/>
</dbReference>
<dbReference type="SUPFAM" id="SSF52540">
    <property type="entry name" value="P-loop containing nucleoside triphosphate hydrolases"/>
    <property type="match status" value="1"/>
</dbReference>
<dbReference type="GO" id="GO:0010467">
    <property type="term" value="P:gene expression"/>
    <property type="evidence" value="ECO:0007669"/>
    <property type="project" value="UniProtKB-ARBA"/>
</dbReference>
<dbReference type="InterPro" id="IPR042116">
    <property type="entry name" value="TypA/BipA_C"/>
</dbReference>
<dbReference type="Gene3D" id="2.40.50.250">
    <property type="entry name" value="bipa protein"/>
    <property type="match status" value="1"/>
</dbReference>
<dbReference type="SUPFAM" id="SSF54980">
    <property type="entry name" value="EF-G C-terminal domain-like"/>
    <property type="match status" value="2"/>
</dbReference>
<dbReference type="PRINTS" id="PR00315">
    <property type="entry name" value="ELONGATNFCT"/>
</dbReference>
<dbReference type="InterPro" id="IPR041095">
    <property type="entry name" value="EFG_II"/>
</dbReference>
<dbReference type="GO" id="GO:0005829">
    <property type="term" value="C:cytosol"/>
    <property type="evidence" value="ECO:0007669"/>
    <property type="project" value="TreeGrafter"/>
</dbReference>
<organism evidence="6 7">
    <name type="scientific">Companilactobacillus bobalius DSM 19674</name>
    <dbReference type="NCBI Taxonomy" id="1423788"/>
    <lineage>
        <taxon>Bacteria</taxon>
        <taxon>Bacillati</taxon>
        <taxon>Bacillota</taxon>
        <taxon>Bacilli</taxon>
        <taxon>Lactobacillales</taxon>
        <taxon>Lactobacillaceae</taxon>
        <taxon>Companilactobacillus</taxon>
        <taxon>Companilactobacillus bobalius</taxon>
    </lineage>
</organism>
<dbReference type="OrthoDB" id="9804431at2"/>
<dbReference type="GO" id="GO:0000027">
    <property type="term" value="P:ribosomal large subunit assembly"/>
    <property type="evidence" value="ECO:0007669"/>
    <property type="project" value="UniProtKB-UniRule"/>
</dbReference>
<dbReference type="CDD" id="cd03691">
    <property type="entry name" value="BipA_TypA_II"/>
    <property type="match status" value="1"/>
</dbReference>
<feature type="domain" description="Tr-type G" evidence="5">
    <location>
        <begin position="12"/>
        <end position="209"/>
    </location>
</feature>
<dbReference type="RefSeq" id="WP_056952083.1">
    <property type="nucleotide sequence ID" value="NZ_AZDY01000037.1"/>
</dbReference>
<dbReference type="InterPro" id="IPR035651">
    <property type="entry name" value="BipA_V"/>
</dbReference>
<evidence type="ECO:0000256" key="1">
    <source>
        <dbReference type="ARBA" id="ARBA00022741"/>
    </source>
</evidence>
<dbReference type="EMBL" id="AZDY01000037">
    <property type="protein sequence ID" value="KRK82923.1"/>
    <property type="molecule type" value="Genomic_DNA"/>
</dbReference>
<comment type="function">
    <text evidence="4">A 50S ribosomal subunit assembly protein with GTPase activity, required for 50S subunit assembly at low temperatures, may also play a role in translation. Binds GTP and analogs. Binds the 70S ribosome between the 30S and 50S subunits, in a similar position as ribosome-bound EF-G; it contacts a number of ribosomal proteins, both rRNAs and the A-site tRNA.</text>
</comment>
<name>A0A0R1KHP3_9LACO</name>
<keyword evidence="4" id="KW-0690">Ribosome biogenesis</keyword>
<evidence type="ECO:0000259" key="5">
    <source>
        <dbReference type="PROSITE" id="PS51722"/>
    </source>
</evidence>
<dbReference type="InterPro" id="IPR047042">
    <property type="entry name" value="BipA_II"/>
</dbReference>
<dbReference type="SMART" id="SM00838">
    <property type="entry name" value="EFG_C"/>
    <property type="match status" value="1"/>
</dbReference>
<dbReference type="GO" id="GO:0000049">
    <property type="term" value="F:tRNA binding"/>
    <property type="evidence" value="ECO:0007669"/>
    <property type="project" value="UniProtKB-KW"/>
</dbReference>
<keyword evidence="4" id="KW-0963">Cytoplasm</keyword>
<dbReference type="GO" id="GO:1990904">
    <property type="term" value="C:ribonucleoprotein complex"/>
    <property type="evidence" value="ECO:0007669"/>
    <property type="project" value="TreeGrafter"/>
</dbReference>
<dbReference type="Gene3D" id="3.40.50.300">
    <property type="entry name" value="P-loop containing nucleotide triphosphate hydrolases"/>
    <property type="match status" value="1"/>
</dbReference>
<accession>A0A0R1KHP3</accession>
<comment type="subcellular location">
    <subcellularLocation>
        <location evidence="4">Cytoplasm</location>
    </subcellularLocation>
    <text evidence="4">Binds to ribosomes.</text>
</comment>
<dbReference type="InterPro" id="IPR047041">
    <property type="entry name" value="BipA_GTP-bd_dom"/>
</dbReference>
<dbReference type="Gene3D" id="3.30.70.240">
    <property type="match status" value="1"/>
</dbReference>
<proteinExistence type="inferred from homology"/>
<reference evidence="6 7" key="1">
    <citation type="journal article" date="2015" name="Genome Announc.">
        <title>Expanding the biotechnology potential of lactobacilli through comparative genomics of 213 strains and associated genera.</title>
        <authorList>
            <person name="Sun Z."/>
            <person name="Harris H.M."/>
            <person name="McCann A."/>
            <person name="Guo C."/>
            <person name="Argimon S."/>
            <person name="Zhang W."/>
            <person name="Yang X."/>
            <person name="Jeffery I.B."/>
            <person name="Cooney J.C."/>
            <person name="Kagawa T.F."/>
            <person name="Liu W."/>
            <person name="Song Y."/>
            <person name="Salvetti E."/>
            <person name="Wrobel A."/>
            <person name="Rasinkangas P."/>
            <person name="Parkhill J."/>
            <person name="Rea M.C."/>
            <person name="O'Sullivan O."/>
            <person name="Ritari J."/>
            <person name="Douillard F.P."/>
            <person name="Paul Ross R."/>
            <person name="Yang R."/>
            <person name="Briner A.E."/>
            <person name="Felis G.E."/>
            <person name="de Vos W.M."/>
            <person name="Barrangou R."/>
            <person name="Klaenhammer T.R."/>
            <person name="Caufield P.W."/>
            <person name="Cui Y."/>
            <person name="Zhang H."/>
            <person name="O'Toole P.W."/>
        </authorList>
    </citation>
    <scope>NUCLEOTIDE SEQUENCE [LARGE SCALE GENOMIC DNA]</scope>
    <source>
        <strain evidence="6 7">DSM 19674</strain>
    </source>
</reference>
<dbReference type="AlphaFoldDB" id="A0A0R1KHP3"/>
<dbReference type="CDD" id="cd03710">
    <property type="entry name" value="BipA_TypA_C"/>
    <property type="match status" value="1"/>
</dbReference>
<dbReference type="InterPro" id="IPR006298">
    <property type="entry name" value="BipA"/>
</dbReference>
<dbReference type="InterPro" id="IPR009000">
    <property type="entry name" value="Transl_B-barrel_sf"/>
</dbReference>
<evidence type="ECO:0000256" key="2">
    <source>
        <dbReference type="ARBA" id="ARBA00023134"/>
    </source>
</evidence>
<keyword evidence="4" id="KW-0378">Hydrolase</keyword>
<feature type="binding site" evidence="4">
    <location>
        <begin position="24"/>
        <end position="29"/>
    </location>
    <ligand>
        <name>GTP</name>
        <dbReference type="ChEBI" id="CHEBI:37565"/>
    </ligand>
</feature>
<dbReference type="GO" id="GO:0005525">
    <property type="term" value="F:GTP binding"/>
    <property type="evidence" value="ECO:0007669"/>
    <property type="project" value="UniProtKB-UniRule"/>
</dbReference>
<dbReference type="FunFam" id="3.30.70.240:FF:000002">
    <property type="entry name" value="GTP-binding protein TypA"/>
    <property type="match status" value="1"/>
</dbReference>
<dbReference type="PROSITE" id="PS00301">
    <property type="entry name" value="G_TR_1"/>
    <property type="match status" value="1"/>
</dbReference>
<dbReference type="PANTHER" id="PTHR42908:SF8">
    <property type="entry name" value="TR-TYPE G DOMAIN-CONTAINING PROTEIN"/>
    <property type="match status" value="1"/>
</dbReference>
<evidence type="ECO:0000256" key="3">
    <source>
        <dbReference type="ARBA" id="ARBA00048548"/>
    </source>
</evidence>